<evidence type="ECO:0000313" key="1">
    <source>
        <dbReference type="EMBL" id="QJA95895.1"/>
    </source>
</evidence>
<dbReference type="EMBL" id="MT143353">
    <property type="protein sequence ID" value="QJA95895.1"/>
    <property type="molecule type" value="Genomic_DNA"/>
</dbReference>
<name>A0A6M3LTM4_9ZZZZ</name>
<gene>
    <name evidence="1" type="ORF">MM415B05096_0007</name>
</gene>
<accession>A0A6M3LTM4</accession>
<sequence length="108" mass="12420">MIEIGTSFLFEDEPCFCLTEDDLVIDRKRRRYRSYTVVRGDNLATFREDLGDSRWFKTDPIRIIGGVRDPVTQKLYIEETVGSLLDIALTMRAKPSFNKSELVGIDIA</sequence>
<organism evidence="1">
    <name type="scientific">viral metagenome</name>
    <dbReference type="NCBI Taxonomy" id="1070528"/>
    <lineage>
        <taxon>unclassified sequences</taxon>
        <taxon>metagenomes</taxon>
        <taxon>organismal metagenomes</taxon>
    </lineage>
</organism>
<reference evidence="1" key="1">
    <citation type="submission" date="2020-03" db="EMBL/GenBank/DDBJ databases">
        <title>The deep terrestrial virosphere.</title>
        <authorList>
            <person name="Holmfeldt K."/>
            <person name="Nilsson E."/>
            <person name="Simone D."/>
            <person name="Lopez-Fernandez M."/>
            <person name="Wu X."/>
            <person name="de Brujin I."/>
            <person name="Lundin D."/>
            <person name="Andersson A."/>
            <person name="Bertilsson S."/>
            <person name="Dopson M."/>
        </authorList>
    </citation>
    <scope>NUCLEOTIDE SEQUENCE</scope>
    <source>
        <strain evidence="1">MM415B05096</strain>
    </source>
</reference>
<proteinExistence type="predicted"/>
<protein>
    <submittedName>
        <fullName evidence="1">Uncharacterized protein</fullName>
    </submittedName>
</protein>
<dbReference type="AlphaFoldDB" id="A0A6M3LTM4"/>